<evidence type="ECO:0000313" key="3">
    <source>
        <dbReference type="Proteomes" id="UP000505377"/>
    </source>
</evidence>
<feature type="region of interest" description="Disordered" evidence="1">
    <location>
        <begin position="36"/>
        <end position="75"/>
    </location>
</feature>
<organism evidence="2 3">
    <name type="scientific">Pseudonocardia broussonetiae</name>
    <dbReference type="NCBI Taxonomy" id="2736640"/>
    <lineage>
        <taxon>Bacteria</taxon>
        <taxon>Bacillati</taxon>
        <taxon>Actinomycetota</taxon>
        <taxon>Actinomycetes</taxon>
        <taxon>Pseudonocardiales</taxon>
        <taxon>Pseudonocardiaceae</taxon>
        <taxon>Pseudonocardia</taxon>
    </lineage>
</organism>
<dbReference type="Proteomes" id="UP000505377">
    <property type="component" value="Chromosome"/>
</dbReference>
<feature type="compositionally biased region" description="Basic and acidic residues" evidence="1">
    <location>
        <begin position="64"/>
        <end position="75"/>
    </location>
</feature>
<sequence>MITWVALVLGVWCAAAVGAAVTICRVIRFRDRQVPRPPQRPVVTVPSPRRAPESEPGPLPDAHPAARDREVRGRG</sequence>
<dbReference type="KEGG" id="pbro:HOP40_10580"/>
<dbReference type="AlphaFoldDB" id="A0A6M6JGC2"/>
<name>A0A6M6JGC2_9PSEU</name>
<dbReference type="EMBL" id="CP053564">
    <property type="protein sequence ID" value="QJY46193.1"/>
    <property type="molecule type" value="Genomic_DNA"/>
</dbReference>
<dbReference type="RefSeq" id="WP_172157170.1">
    <property type="nucleotide sequence ID" value="NZ_CP053564.1"/>
</dbReference>
<keyword evidence="3" id="KW-1185">Reference proteome</keyword>
<protein>
    <submittedName>
        <fullName evidence="2">Uncharacterized protein</fullName>
    </submittedName>
</protein>
<proteinExistence type="predicted"/>
<accession>A0A6M6JGC2</accession>
<evidence type="ECO:0000313" key="2">
    <source>
        <dbReference type="EMBL" id="QJY46193.1"/>
    </source>
</evidence>
<reference evidence="2 3" key="1">
    <citation type="submission" date="2020-05" db="EMBL/GenBank/DDBJ databases">
        <authorList>
            <person name="Mo P."/>
        </authorList>
    </citation>
    <scope>NUCLEOTIDE SEQUENCE [LARGE SCALE GENOMIC DNA]</scope>
    <source>
        <strain evidence="2 3">Gen01</strain>
    </source>
</reference>
<gene>
    <name evidence="2" type="ORF">HOP40_10580</name>
</gene>
<evidence type="ECO:0000256" key="1">
    <source>
        <dbReference type="SAM" id="MobiDB-lite"/>
    </source>
</evidence>